<evidence type="ECO:0000259" key="2">
    <source>
        <dbReference type="PROSITE" id="PS51832"/>
    </source>
</evidence>
<dbReference type="RefSeq" id="WP_025344654.1">
    <property type="nucleotide sequence ID" value="NZ_CP017111.1"/>
</dbReference>
<dbReference type="SUPFAM" id="SSF109604">
    <property type="entry name" value="HD-domain/PDEase-like"/>
    <property type="match status" value="1"/>
</dbReference>
<keyword evidence="4" id="KW-1185">Reference proteome</keyword>
<gene>
    <name evidence="3" type="ORF">SHALO_1484</name>
</gene>
<feature type="domain" description="HD-GYP" evidence="2">
    <location>
        <begin position="13"/>
        <end position="208"/>
    </location>
</feature>
<dbReference type="PATRIC" id="fig|1193502.14.peg.1505"/>
<dbReference type="SMART" id="SM00471">
    <property type="entry name" value="HDc"/>
    <property type="match status" value="1"/>
</dbReference>
<dbReference type="PROSITE" id="PS51832">
    <property type="entry name" value="HD_GYP"/>
    <property type="match status" value="1"/>
</dbReference>
<organism evidence="3 4">
    <name type="scientific">Sulfurospirillum halorespirans DSM 13726</name>
    <dbReference type="NCBI Taxonomy" id="1193502"/>
    <lineage>
        <taxon>Bacteria</taxon>
        <taxon>Pseudomonadati</taxon>
        <taxon>Campylobacterota</taxon>
        <taxon>Epsilonproteobacteria</taxon>
        <taxon>Campylobacterales</taxon>
        <taxon>Sulfurospirillaceae</taxon>
        <taxon>Sulfurospirillum</taxon>
    </lineage>
</organism>
<dbReference type="InterPro" id="IPR037522">
    <property type="entry name" value="HD_GYP_dom"/>
</dbReference>
<protein>
    <submittedName>
        <fullName evidence="3">HD/GGDEF domain response regulator</fullName>
    </submittedName>
</protein>
<dbReference type="AlphaFoldDB" id="A0A1D7TJS9"/>
<accession>A0A1D7TJS9</accession>
<dbReference type="NCBIfam" id="TIGR00277">
    <property type="entry name" value="HDIG"/>
    <property type="match status" value="1"/>
</dbReference>
<evidence type="ECO:0000313" key="3">
    <source>
        <dbReference type="EMBL" id="AOO65259.1"/>
    </source>
</evidence>
<dbReference type="KEGG" id="shal:SHALO_1484"/>
<sequence length="210" mass="24033">MSDMSSFLCQDCIVDFKQDVMNMLIHTIELKDIYTSGHSEQVARYCCSIGNALNLGLKDTILLYQSAFMHDIGKILIDPKILQKNDYLTKEEYESVKKHSTFGAQMLQNINLFQEHAQIVKHHHERWDGTGYPDGLTNKKIPFFSRIIAIVDAFDAMTSMRNYKNKCTFDEALNELDRCSGTQFDPELVSISVKVLSAFINNNAFNKKIC</sequence>
<keyword evidence="1" id="KW-0472">Membrane</keyword>
<name>A0A1D7TJS9_9BACT</name>
<evidence type="ECO:0000256" key="1">
    <source>
        <dbReference type="ARBA" id="ARBA00023136"/>
    </source>
</evidence>
<evidence type="ECO:0000313" key="4">
    <source>
        <dbReference type="Proteomes" id="UP000094609"/>
    </source>
</evidence>
<dbReference type="STRING" id="1193502.SHALO_1484"/>
<reference evidence="4" key="1">
    <citation type="submission" date="2016-08" db="EMBL/GenBank/DDBJ databases">
        <title>Complete genome sequence of the organohalide-respiring Epsilonproteobacterium Sulfurospirillum halorespirans.</title>
        <authorList>
            <person name="Goris T."/>
            <person name="Zimmermann J."/>
            <person name="Schenz B."/>
            <person name="Lemos M."/>
            <person name="Hackermueller J."/>
            <person name="Diekert G."/>
        </authorList>
    </citation>
    <scope>NUCLEOTIDE SEQUENCE [LARGE SCALE GENOMIC DNA]</scope>
    <source>
        <strain>DSM 13726</strain>
        <strain evidence="4">PCE-M2</strain>
    </source>
</reference>
<dbReference type="PANTHER" id="PTHR43155">
    <property type="entry name" value="CYCLIC DI-GMP PHOSPHODIESTERASE PA4108-RELATED"/>
    <property type="match status" value="1"/>
</dbReference>
<proteinExistence type="predicted"/>
<dbReference type="Pfam" id="PF13487">
    <property type="entry name" value="HD_5"/>
    <property type="match status" value="1"/>
</dbReference>
<dbReference type="EMBL" id="CP017111">
    <property type="protein sequence ID" value="AOO65259.1"/>
    <property type="molecule type" value="Genomic_DNA"/>
</dbReference>
<dbReference type="InterPro" id="IPR003607">
    <property type="entry name" value="HD/PDEase_dom"/>
</dbReference>
<dbReference type="CDD" id="cd00077">
    <property type="entry name" value="HDc"/>
    <property type="match status" value="1"/>
</dbReference>
<dbReference type="Proteomes" id="UP000094609">
    <property type="component" value="Chromosome"/>
</dbReference>
<dbReference type="Gene3D" id="1.10.3210.10">
    <property type="entry name" value="Hypothetical protein af1432"/>
    <property type="match status" value="1"/>
</dbReference>
<dbReference type="InterPro" id="IPR006675">
    <property type="entry name" value="HDIG_dom"/>
</dbReference>